<evidence type="ECO:0000259" key="2">
    <source>
        <dbReference type="SMART" id="SM00849"/>
    </source>
</evidence>
<dbReference type="PANTHER" id="PTHR42951:SF4">
    <property type="entry name" value="ACYL-COENZYME A THIOESTERASE MBLAC2"/>
    <property type="match status" value="1"/>
</dbReference>
<organism evidence="3 4">
    <name type="scientific">Parasphingorhabdus halotolerans</name>
    <dbReference type="NCBI Taxonomy" id="2725558"/>
    <lineage>
        <taxon>Bacteria</taxon>
        <taxon>Pseudomonadati</taxon>
        <taxon>Pseudomonadota</taxon>
        <taxon>Alphaproteobacteria</taxon>
        <taxon>Sphingomonadales</taxon>
        <taxon>Sphingomonadaceae</taxon>
        <taxon>Parasphingorhabdus</taxon>
    </lineage>
</organism>
<dbReference type="RefSeq" id="WP_168818806.1">
    <property type="nucleotide sequence ID" value="NZ_CP051217.1"/>
</dbReference>
<dbReference type="AlphaFoldDB" id="A0A6H2DKT8"/>
<evidence type="ECO:0000313" key="3">
    <source>
        <dbReference type="EMBL" id="QJB68964.1"/>
    </source>
</evidence>
<dbReference type="Gene3D" id="3.60.15.10">
    <property type="entry name" value="Ribonuclease Z/Hydroxyacylglutathione hydrolase-like"/>
    <property type="match status" value="1"/>
</dbReference>
<name>A0A6H2DKT8_9SPHN</name>
<keyword evidence="3" id="KW-0378">Hydrolase</keyword>
<gene>
    <name evidence="3" type="ORF">HF685_06470</name>
</gene>
<dbReference type="GO" id="GO:0017001">
    <property type="term" value="P:antibiotic catabolic process"/>
    <property type="evidence" value="ECO:0007669"/>
    <property type="project" value="UniProtKB-ARBA"/>
</dbReference>
<dbReference type="InterPro" id="IPR050855">
    <property type="entry name" value="NDM-1-like"/>
</dbReference>
<dbReference type="KEGG" id="phao:HF685_06470"/>
<proteinExistence type="inferred from homology"/>
<dbReference type="Pfam" id="PF00753">
    <property type="entry name" value="Lactamase_B"/>
    <property type="match status" value="1"/>
</dbReference>
<dbReference type="InterPro" id="IPR036866">
    <property type="entry name" value="RibonucZ/Hydroxyglut_hydro"/>
</dbReference>
<dbReference type="PANTHER" id="PTHR42951">
    <property type="entry name" value="METALLO-BETA-LACTAMASE DOMAIN-CONTAINING"/>
    <property type="match status" value="1"/>
</dbReference>
<evidence type="ECO:0000256" key="1">
    <source>
        <dbReference type="ARBA" id="ARBA00005250"/>
    </source>
</evidence>
<sequence length="259" mass="28134">MTLLPIADRWFERRSIGDGVTLLWEPHVHPLLRCNIWHVAGRETDLLIDTGMGIGSLAEAAADLFDKTLTVVLTHTHMDHMGGACEFDTCCVHPAEAPDMESASNHLPLNIEAYDADTRAWFASMGYDISGGLLTAIPHDGFDPETHQMQAAEASRLLNEGDIVDTGDRAFEVLHLPGHSPGSIALWEPGTGTLFSGDAIYDGALLDAIPGSDIPQYIKTMERLREMPVEIVHAGHDPSFGRERLVELADAYLASKAAA</sequence>
<dbReference type="SUPFAM" id="SSF56281">
    <property type="entry name" value="Metallo-hydrolase/oxidoreductase"/>
    <property type="match status" value="1"/>
</dbReference>
<accession>A0A6H2DKT8</accession>
<protein>
    <submittedName>
        <fullName evidence="3">MBL fold metallo-hydrolase</fullName>
    </submittedName>
</protein>
<dbReference type="EMBL" id="CP051217">
    <property type="protein sequence ID" value="QJB68964.1"/>
    <property type="molecule type" value="Genomic_DNA"/>
</dbReference>
<reference evidence="3 4" key="1">
    <citation type="submission" date="2020-04" db="EMBL/GenBank/DDBJ databases">
        <title>Genome sequence for Sphingorhabdus sp. strain M1.</title>
        <authorList>
            <person name="Park S.-J."/>
        </authorList>
    </citation>
    <scope>NUCLEOTIDE SEQUENCE [LARGE SCALE GENOMIC DNA]</scope>
    <source>
        <strain evidence="3 4">JK6</strain>
    </source>
</reference>
<dbReference type="Proteomes" id="UP000501600">
    <property type="component" value="Chromosome"/>
</dbReference>
<keyword evidence="4" id="KW-1185">Reference proteome</keyword>
<comment type="similarity">
    <text evidence="1">Belongs to the metallo-beta-lactamase superfamily. Class-B beta-lactamase family.</text>
</comment>
<dbReference type="InterPro" id="IPR001279">
    <property type="entry name" value="Metallo-B-lactamas"/>
</dbReference>
<feature type="domain" description="Metallo-beta-lactamase" evidence="2">
    <location>
        <begin position="33"/>
        <end position="236"/>
    </location>
</feature>
<evidence type="ECO:0000313" key="4">
    <source>
        <dbReference type="Proteomes" id="UP000501600"/>
    </source>
</evidence>
<dbReference type="GO" id="GO:0016787">
    <property type="term" value="F:hydrolase activity"/>
    <property type="evidence" value="ECO:0007669"/>
    <property type="project" value="UniProtKB-KW"/>
</dbReference>
<dbReference type="SMART" id="SM00849">
    <property type="entry name" value="Lactamase_B"/>
    <property type="match status" value="1"/>
</dbReference>